<dbReference type="InterPro" id="IPR016156">
    <property type="entry name" value="FAD/NAD-linked_Rdtase_dimer_sf"/>
</dbReference>
<evidence type="ECO:0000256" key="4">
    <source>
        <dbReference type="ARBA" id="ARBA00023002"/>
    </source>
</evidence>
<dbReference type="Gene3D" id="3.50.50.60">
    <property type="entry name" value="FAD/NAD(P)-binding domain"/>
    <property type="match status" value="2"/>
</dbReference>
<dbReference type="RefSeq" id="WP_344890182.1">
    <property type="nucleotide sequence ID" value="NZ_BAAAZP010000163.1"/>
</dbReference>
<comment type="cofactor">
    <cofactor evidence="1">
        <name>FAD</name>
        <dbReference type="ChEBI" id="CHEBI:57692"/>
    </cofactor>
</comment>
<dbReference type="PRINTS" id="PR00411">
    <property type="entry name" value="PNDRDTASEI"/>
</dbReference>
<dbReference type="PANTHER" id="PTHR43557">
    <property type="entry name" value="APOPTOSIS-INDUCING FACTOR 1"/>
    <property type="match status" value="1"/>
</dbReference>
<sequence>MTARIAIVGASAAGVTTAESLRQLGFDGELVLIGDEPYLPYDRPPLSKQVLLGSWGPEQTSLRRPERYEELGIDLRLGHRASGLDLASRAVLIDGGQPVGFDGLVIATGLTPRTLADRLGGVHVLRTRDHAVALRADLEWAESVVVIGAGVLGCEVAATARTSGRAVTVIDAARAPMGTSLGARLGAWAADLHRDHGVRMRLSSGVRGVLGEERVRAVELLDGEIIPCDVLVVAIGSTPATTWLDGSGLTVADGVVCDQTLAAAPGIYAAGDVARWHNPRLGRTTRVEHRMNATEQGRAVARNLLGADEPFAPVPYFWSDQYDVKIQAYGEFPVDADTAVVAGDLRDRRFVMSFQEHGHVAGVVGVNMPRAFREARGLVANEAVTT</sequence>
<organism evidence="7 8">
    <name type="scientific">Nonomuraea antimicrobica</name>
    <dbReference type="NCBI Taxonomy" id="561173"/>
    <lineage>
        <taxon>Bacteria</taxon>
        <taxon>Bacillati</taxon>
        <taxon>Actinomycetota</taxon>
        <taxon>Actinomycetes</taxon>
        <taxon>Streptosporangiales</taxon>
        <taxon>Streptosporangiaceae</taxon>
        <taxon>Nonomuraea</taxon>
    </lineage>
</organism>
<dbReference type="Gene3D" id="3.30.390.30">
    <property type="match status" value="1"/>
</dbReference>
<evidence type="ECO:0000256" key="3">
    <source>
        <dbReference type="ARBA" id="ARBA00022827"/>
    </source>
</evidence>
<dbReference type="PANTHER" id="PTHR43557:SF2">
    <property type="entry name" value="RIESKE DOMAIN-CONTAINING PROTEIN-RELATED"/>
    <property type="match status" value="1"/>
</dbReference>
<dbReference type="PRINTS" id="PR00368">
    <property type="entry name" value="FADPNR"/>
</dbReference>
<evidence type="ECO:0000256" key="1">
    <source>
        <dbReference type="ARBA" id="ARBA00001974"/>
    </source>
</evidence>
<dbReference type="SUPFAM" id="SSF55424">
    <property type="entry name" value="FAD/NAD-linked reductases, dimerisation (C-terminal) domain"/>
    <property type="match status" value="1"/>
</dbReference>
<accession>A0ABP7D5N2</accession>
<feature type="domain" description="Reductase C-terminal" evidence="6">
    <location>
        <begin position="316"/>
        <end position="383"/>
    </location>
</feature>
<dbReference type="Pfam" id="PF14759">
    <property type="entry name" value="Reductase_C"/>
    <property type="match status" value="1"/>
</dbReference>
<dbReference type="InterPro" id="IPR036188">
    <property type="entry name" value="FAD/NAD-bd_sf"/>
</dbReference>
<dbReference type="InterPro" id="IPR023753">
    <property type="entry name" value="FAD/NAD-binding_dom"/>
</dbReference>
<evidence type="ECO:0000256" key="2">
    <source>
        <dbReference type="ARBA" id="ARBA00022630"/>
    </source>
</evidence>
<evidence type="ECO:0000259" key="5">
    <source>
        <dbReference type="Pfam" id="PF07992"/>
    </source>
</evidence>
<reference evidence="8" key="1">
    <citation type="journal article" date="2019" name="Int. J. Syst. Evol. Microbiol.">
        <title>The Global Catalogue of Microorganisms (GCM) 10K type strain sequencing project: providing services to taxonomists for standard genome sequencing and annotation.</title>
        <authorList>
            <consortium name="The Broad Institute Genomics Platform"/>
            <consortium name="The Broad Institute Genome Sequencing Center for Infectious Disease"/>
            <person name="Wu L."/>
            <person name="Ma J."/>
        </authorList>
    </citation>
    <scope>NUCLEOTIDE SEQUENCE [LARGE SCALE GENOMIC DNA]</scope>
    <source>
        <strain evidence="8">JCM 16904</strain>
    </source>
</reference>
<dbReference type="Pfam" id="PF07992">
    <property type="entry name" value="Pyr_redox_2"/>
    <property type="match status" value="1"/>
</dbReference>
<protein>
    <submittedName>
        <fullName evidence="7">FAD-dependent oxidoreductase</fullName>
    </submittedName>
</protein>
<evidence type="ECO:0000313" key="8">
    <source>
        <dbReference type="Proteomes" id="UP001500902"/>
    </source>
</evidence>
<keyword evidence="4" id="KW-0560">Oxidoreductase</keyword>
<dbReference type="EMBL" id="BAAAZP010000163">
    <property type="protein sequence ID" value="GAA3701011.1"/>
    <property type="molecule type" value="Genomic_DNA"/>
</dbReference>
<proteinExistence type="predicted"/>
<evidence type="ECO:0000259" key="6">
    <source>
        <dbReference type="Pfam" id="PF14759"/>
    </source>
</evidence>
<dbReference type="InterPro" id="IPR050446">
    <property type="entry name" value="FAD-oxidoreductase/Apoptosis"/>
</dbReference>
<feature type="domain" description="FAD/NAD(P)-binding" evidence="5">
    <location>
        <begin position="4"/>
        <end position="297"/>
    </location>
</feature>
<comment type="caution">
    <text evidence="7">The sequence shown here is derived from an EMBL/GenBank/DDBJ whole genome shotgun (WGS) entry which is preliminary data.</text>
</comment>
<dbReference type="InterPro" id="IPR028202">
    <property type="entry name" value="Reductase_C"/>
</dbReference>
<dbReference type="Proteomes" id="UP001500902">
    <property type="component" value="Unassembled WGS sequence"/>
</dbReference>
<keyword evidence="2" id="KW-0285">Flavoprotein</keyword>
<keyword evidence="3" id="KW-0274">FAD</keyword>
<name>A0ABP7D5N2_9ACTN</name>
<gene>
    <name evidence="7" type="ORF">GCM10022224_078590</name>
</gene>
<dbReference type="SUPFAM" id="SSF51905">
    <property type="entry name" value="FAD/NAD(P)-binding domain"/>
    <property type="match status" value="2"/>
</dbReference>
<keyword evidence="8" id="KW-1185">Reference proteome</keyword>
<evidence type="ECO:0000313" key="7">
    <source>
        <dbReference type="EMBL" id="GAA3701011.1"/>
    </source>
</evidence>